<accession>A0A8S3WGF1</accession>
<sequence>MTRRKKTKPAANQNLNQSGATATVSVSSATGPRASTVHNASSVSNTGTNVPRRVTTSDPRSAVASSTSSHSFTSSATAPSSNSCSASTSSRISNATTSFSDKSSASTSKESRSKTSVKRDPKKTFKEIVKYETKQIYIQPKYPILTVERLPNLDNHVRVLTESIGWRPRVYQHGKGVRFVPESQEEYRIIQRYLAKIETEDRIAWCSYTLPPGNSLKVNIKVRVVETVEIENKLQKLQIQNTARPRQTK</sequence>
<comment type="caution">
    <text evidence="2">The sequence shown here is derived from an EMBL/GenBank/DDBJ whole genome shotgun (WGS) entry which is preliminary data.</text>
</comment>
<dbReference type="OrthoDB" id="6379801at2759"/>
<feature type="compositionally biased region" description="Polar residues" evidence="1">
    <location>
        <begin position="36"/>
        <end position="59"/>
    </location>
</feature>
<feature type="compositionally biased region" description="Low complexity" evidence="1">
    <location>
        <begin position="61"/>
        <end position="108"/>
    </location>
</feature>
<dbReference type="AlphaFoldDB" id="A0A8S3WGF1"/>
<keyword evidence="3" id="KW-1185">Reference proteome</keyword>
<evidence type="ECO:0000313" key="3">
    <source>
        <dbReference type="Proteomes" id="UP000691718"/>
    </source>
</evidence>
<evidence type="ECO:0000256" key="1">
    <source>
        <dbReference type="SAM" id="MobiDB-lite"/>
    </source>
</evidence>
<feature type="region of interest" description="Disordered" evidence="1">
    <location>
        <begin position="1"/>
        <end position="121"/>
    </location>
</feature>
<dbReference type="Proteomes" id="UP000691718">
    <property type="component" value="Unassembled WGS sequence"/>
</dbReference>
<reference evidence="2" key="1">
    <citation type="submission" date="2021-04" db="EMBL/GenBank/DDBJ databases">
        <authorList>
            <person name="Tunstrom K."/>
        </authorList>
    </citation>
    <scope>NUCLEOTIDE SEQUENCE</scope>
</reference>
<evidence type="ECO:0000313" key="2">
    <source>
        <dbReference type="EMBL" id="CAG4958314.1"/>
    </source>
</evidence>
<feature type="compositionally biased region" description="Low complexity" evidence="1">
    <location>
        <begin position="18"/>
        <end position="31"/>
    </location>
</feature>
<organism evidence="2 3">
    <name type="scientific">Parnassius apollo</name>
    <name type="common">Apollo butterfly</name>
    <name type="synonym">Papilio apollo</name>
    <dbReference type="NCBI Taxonomy" id="110799"/>
    <lineage>
        <taxon>Eukaryota</taxon>
        <taxon>Metazoa</taxon>
        <taxon>Ecdysozoa</taxon>
        <taxon>Arthropoda</taxon>
        <taxon>Hexapoda</taxon>
        <taxon>Insecta</taxon>
        <taxon>Pterygota</taxon>
        <taxon>Neoptera</taxon>
        <taxon>Endopterygota</taxon>
        <taxon>Lepidoptera</taxon>
        <taxon>Glossata</taxon>
        <taxon>Ditrysia</taxon>
        <taxon>Papilionoidea</taxon>
        <taxon>Papilionidae</taxon>
        <taxon>Parnassiinae</taxon>
        <taxon>Parnassini</taxon>
        <taxon>Parnassius</taxon>
        <taxon>Parnassius</taxon>
    </lineage>
</organism>
<protein>
    <submittedName>
        <fullName evidence="2">(apollo) hypothetical protein</fullName>
    </submittedName>
</protein>
<proteinExistence type="predicted"/>
<gene>
    <name evidence="2" type="ORF">PAPOLLO_LOCUS5918</name>
</gene>
<feature type="compositionally biased region" description="Basic and acidic residues" evidence="1">
    <location>
        <begin position="109"/>
        <end position="121"/>
    </location>
</feature>
<dbReference type="EMBL" id="CAJQZP010000366">
    <property type="protein sequence ID" value="CAG4958314.1"/>
    <property type="molecule type" value="Genomic_DNA"/>
</dbReference>
<name>A0A8S3WGF1_PARAO</name>